<reference evidence="4" key="1">
    <citation type="journal article" date="2019" name="Int. J. Syst. Evol. Microbiol.">
        <title>The Global Catalogue of Microorganisms (GCM) 10K type strain sequencing project: providing services to taxonomists for standard genome sequencing and annotation.</title>
        <authorList>
            <consortium name="The Broad Institute Genomics Platform"/>
            <consortium name="The Broad Institute Genome Sequencing Center for Infectious Disease"/>
            <person name="Wu L."/>
            <person name="Ma J."/>
        </authorList>
    </citation>
    <scope>NUCLEOTIDE SEQUENCE [LARGE SCALE GENOMIC DNA]</scope>
    <source>
        <strain evidence="4">JCM 11483</strain>
    </source>
</reference>
<accession>A0ABP6RG60</accession>
<proteinExistence type="predicted"/>
<evidence type="ECO:0000313" key="4">
    <source>
        <dbReference type="Proteomes" id="UP001501736"/>
    </source>
</evidence>
<keyword evidence="1" id="KW-0812">Transmembrane</keyword>
<dbReference type="Proteomes" id="UP001501736">
    <property type="component" value="Unassembled WGS sequence"/>
</dbReference>
<comment type="caution">
    <text evidence="3">The sequence shown here is derived from an EMBL/GenBank/DDBJ whole genome shotgun (WGS) entry which is preliminary data.</text>
</comment>
<sequence length="83" mass="9262">MEHFFDAIRRIGFRRGPKRLVAGIGGSLAEKLGMNVWLVRLLLVALSLLPVVGIGAYLVIWVLTPWQDGRIPLEQILGGSQRR</sequence>
<keyword evidence="1" id="KW-1133">Transmembrane helix</keyword>
<keyword evidence="1" id="KW-0472">Membrane</keyword>
<dbReference type="EMBL" id="BAAAYG010000005">
    <property type="protein sequence ID" value="GAA3285235.1"/>
    <property type="molecule type" value="Genomic_DNA"/>
</dbReference>
<protein>
    <recommendedName>
        <fullName evidence="2">Phage shock protein PspC N-terminal domain-containing protein</fullName>
    </recommendedName>
</protein>
<dbReference type="InterPro" id="IPR007168">
    <property type="entry name" value="Phageshock_PspC_N"/>
</dbReference>
<dbReference type="Pfam" id="PF04024">
    <property type="entry name" value="PspC"/>
    <property type="match status" value="1"/>
</dbReference>
<feature type="domain" description="Phage shock protein PspC N-terminal" evidence="2">
    <location>
        <begin position="14"/>
        <end position="65"/>
    </location>
</feature>
<organism evidence="3 4">
    <name type="scientific">Nesterenkonia halobia</name>
    <dbReference type="NCBI Taxonomy" id="37922"/>
    <lineage>
        <taxon>Bacteria</taxon>
        <taxon>Bacillati</taxon>
        <taxon>Actinomycetota</taxon>
        <taxon>Actinomycetes</taxon>
        <taxon>Micrococcales</taxon>
        <taxon>Micrococcaceae</taxon>
        <taxon>Nesterenkonia</taxon>
    </lineage>
</organism>
<gene>
    <name evidence="3" type="ORF">GCM10020260_17490</name>
</gene>
<evidence type="ECO:0000259" key="2">
    <source>
        <dbReference type="Pfam" id="PF04024"/>
    </source>
</evidence>
<evidence type="ECO:0000256" key="1">
    <source>
        <dbReference type="SAM" id="Phobius"/>
    </source>
</evidence>
<dbReference type="RefSeq" id="WP_344720320.1">
    <property type="nucleotide sequence ID" value="NZ_BAAAYG010000005.1"/>
</dbReference>
<name>A0ABP6RG60_9MICC</name>
<keyword evidence="4" id="KW-1185">Reference proteome</keyword>
<feature type="transmembrane region" description="Helical" evidence="1">
    <location>
        <begin position="37"/>
        <end position="63"/>
    </location>
</feature>
<evidence type="ECO:0000313" key="3">
    <source>
        <dbReference type="EMBL" id="GAA3285235.1"/>
    </source>
</evidence>